<evidence type="ECO:0000256" key="2">
    <source>
        <dbReference type="ARBA" id="ARBA00022473"/>
    </source>
</evidence>
<sequence>DLQGNNITIIYESDLQHLPRLRILQLTDNQINTIEKNALQDLTRLERLRLNNNKLKTIPDNFLGSTANLLRLDLSHNSLTTIGRRIFRGAPSLRSLQLDNNEITCLDEQAFKGLTELEILDLSHNSLTTIGRRIFRGAPSLRSLQLDNNEITCLDEQAFKGLTELEILTLNNNNLTTLPKDLFSGMARLRALRLSDNPFACDCHLSWLSRFLRSASRLAPYTKCHSPSQLKGQNVGDLHDSEFKCSGLAENAQMECGARSSCPHPCRCADGIVDCREKSLSSVPTSLPEDTTELRLEQNYITELPPRAFANYRRLRRIDVSNNNISRVAHDAFSGLKALASLILYGNKIKDLPSGVFKGLTSLQLLLLNANEINCIRKDTFRDLHSLSLLSLYDNNIQSLANGTFDSMKSIQTLNPIETSGARCEAPKRMHRRRIDVLRDDKFKCTNGDDYKTRHAGECRMDIECPTACHCERTTVDCSARGLKEIPRDIPLHTTELLLNDNDLGRIRSDGLFGRLPNLVKLDLRRNKIVSIERNSFEGASKIQDLVLAENKIPEIHNKMFLGLHNLKSLSLYDNAISCVMPGSFDYLTSLHTLRLEQNYITELPPRAFANYRRLRRIDVSNNNISRVAHDAFSGLKALASLILYGNKIKDLPSGVFKGLTSLQLLLLNANEINCIRKDTFRDLHSLSLLSLYDNNIQSLANGTFDSMKSIQTLHLAKNPFICDCNLRWLADYLHRNPIETSGARCEAPKRMHRRRIDVLRDDKFKCTNGDDYKTRHAGECRMDIECPTACHCERTTVDCSARGLKEIPRDIPLHTTELLLNDNDLGRIRSDGLFGRLPNLVKLDLRRNKIVSIERNSFEGASKIQDLVLAENKIPEIHNKMFLGLHNLKSLSLYDNAISCVMPGSFDYLTSLHTLNLGSNPFNCNCHLAWFSDWLKKRGLSGANPRCAAPAKVADVPLRELPHHEFKCTSDADQGCLGEDYCPPQCSCTGTVVRCSRNKLREIPKGIPAETSELYLESNEITMIHPDRISHLKGLTRLDLSNNQINMLSNYTFSNLSKLSTLIISYNKLQCVQRHALTGLKNLRVLSLHGNQISQIPDGSFSDLTAITHIALGSNPLYCDCSLKWLSEWVKLDYVEPGIARCAEPETMRDKLLLSTPASFFVCRGRVSNEILSKCDACYTFPCRNNAQCHPLPERQYECRCTPGYHGEHCEYMIDACYGNPCRHNSTCTVLEEGRFSCQCIPGYTGARCEINIDDCTENKCQNNGTCIDGVEGYTCACPAGFTGELCQKKIDFCTDTFNPCQNGAKCVDHFTHYTCDCPPGFRGDNCSDNIDDCLNHICQNGGVCVDGINDYSCKCPDDFTGKFCEGAPMVAMMYPQTSPCQQHECKHGVCFQPNPSSADYVCKCAPGYSGKRCEYLTSLSFIHNTSFVEMEPLRTKPEANVTIIFSTTQQNGILMYDGHMEHLAVELFNGRIRVSYDVGNYPVSTMYSFEMVSDGRYHMVELLAIKKNFTLRVNRGLARSIINDGSKDFLKLTTPMYLGGLPQDPGQHAFNHWHLRNITSFRGCMKEVWINHKQVDFGNAARQQKVTPGCGIADPEYEGEVDDVMQETPTILKQVDPCENHKCRRGGKCVPNSNAKEGYTCKCKSGAKGRFCEQGEDITETTDVDPCENHKCRRGGKCVPNSNAKEGYTCKCKSGAKGRFCEQGEDITETTDVAAASTCRKEQVLEYYTENDCRSRQPLKYAKCVGGCGNQCCAAKIVRRRKVDPCENHKCRRGGKCVPNSNAKEGYTCKCKSGAKGRFCEQGEDITETTDVAAASTCRKEQVLEYYTENDCRSRQPLKYAKCVGGCGNQCCAAKIVRRRKVRMVCSNGVKYVKNLDIVRKCGYYASDESSEKLVNDGAIDDDDGLQMVNPDELSNVAPEEVTESEEEIIQKAREAFLRHQAMHGGLFDDDDDEDDDDDGSGSGRGPSDQEDDEGTRNFIARRGKLAENNAIKFMQTPHGKVGIVYETDTRKTAEVQEDSNPQERPRGRITPVLTPDGKVALLYRGASETMTKYEPLLNVTNKFANEPDNKRIPEEATQSNSVAESAMTTIPLTEDPAPPDEDEDNNEENFILPSINRPLSEVLGIKKNQFTQFRITEGTTPMPRSAVTFRKAVLTTTRKPSSNYDYDYDGSEYDEEATEKVTAVDSNEIDPEILSKTEVVNLAIIPSFSNDIDHITRHDREKHYRSYRRNRAEELSGIHCAMQAMVAAAALACFFGMLGAYFKTRILDQITIMHW</sequence>
<feature type="disulfide bond" evidence="11">
    <location>
        <begin position="1202"/>
        <end position="1211"/>
    </location>
</feature>
<dbReference type="InterPro" id="IPR009030">
    <property type="entry name" value="Growth_fac_rcpt_cys_sf"/>
</dbReference>
<dbReference type="GO" id="GO:0048732">
    <property type="term" value="P:gland development"/>
    <property type="evidence" value="ECO:0007669"/>
    <property type="project" value="UniProtKB-ARBA"/>
</dbReference>
<dbReference type="PROSITE" id="PS00022">
    <property type="entry name" value="EGF_1"/>
    <property type="match status" value="9"/>
</dbReference>
<evidence type="ECO:0000256" key="1">
    <source>
        <dbReference type="ARBA" id="ARBA00004613"/>
    </source>
</evidence>
<dbReference type="SUPFAM" id="SSF57184">
    <property type="entry name" value="Growth factor receptor domain"/>
    <property type="match status" value="1"/>
</dbReference>
<dbReference type="InterPro" id="IPR000152">
    <property type="entry name" value="EGF-type_Asp/Asn_hydroxyl_site"/>
</dbReference>
<feature type="domain" description="CTCK" evidence="14">
    <location>
        <begin position="1721"/>
        <end position="1765"/>
    </location>
</feature>
<dbReference type="Gene3D" id="2.60.120.200">
    <property type="match status" value="1"/>
</dbReference>
<dbReference type="EMBL" id="AJWK01018069">
    <property type="status" value="NOT_ANNOTATED_CDS"/>
    <property type="molecule type" value="Genomic_DNA"/>
</dbReference>
<evidence type="ECO:0000256" key="12">
    <source>
        <dbReference type="SAM" id="MobiDB-lite"/>
    </source>
</evidence>
<evidence type="ECO:0000313" key="18">
    <source>
        <dbReference type="EnsemblMetazoa" id="LLOJ005709-PA"/>
    </source>
</evidence>
<keyword evidence="2" id="KW-0217">Developmental protein</keyword>
<dbReference type="PRINTS" id="PR00019">
    <property type="entry name" value="LEURICHRPT"/>
</dbReference>
<keyword evidence="13" id="KW-1133">Transmembrane helix</keyword>
<keyword evidence="7" id="KW-0677">Repeat</keyword>
<feature type="domain" description="EGF-like" evidence="16">
    <location>
        <begin position="1665"/>
        <end position="1704"/>
    </location>
</feature>
<feature type="domain" description="EGF-like" evidence="16">
    <location>
        <begin position="1177"/>
        <end position="1212"/>
    </location>
</feature>
<dbReference type="PROSITE" id="PS50026">
    <property type="entry name" value="EGF_3"/>
    <property type="match status" value="9"/>
</dbReference>
<dbReference type="GO" id="GO:0016199">
    <property type="term" value="P:axon midline choice point recognition"/>
    <property type="evidence" value="ECO:0007669"/>
    <property type="project" value="UniProtKB-ARBA"/>
</dbReference>
<dbReference type="FunFam" id="2.10.25.10:FF:000556">
    <property type="entry name" value="Blast:Protein slit"/>
    <property type="match status" value="1"/>
</dbReference>
<dbReference type="SMART" id="SM00179">
    <property type="entry name" value="EGF_CA"/>
    <property type="match status" value="9"/>
</dbReference>
<dbReference type="PROSITE" id="PS01225">
    <property type="entry name" value="CTCK_2"/>
    <property type="match status" value="2"/>
</dbReference>
<dbReference type="Proteomes" id="UP000092461">
    <property type="component" value="Unassembled WGS sequence"/>
</dbReference>
<dbReference type="GO" id="GO:0050920">
    <property type="term" value="P:regulation of chemotaxis"/>
    <property type="evidence" value="ECO:0007669"/>
    <property type="project" value="UniProtKB-ARBA"/>
</dbReference>
<feature type="region of interest" description="Disordered" evidence="12">
    <location>
        <begin position="1947"/>
        <end position="1978"/>
    </location>
</feature>
<dbReference type="PANTHER" id="PTHR24369">
    <property type="entry name" value="ANTIGEN BSP, PUTATIVE-RELATED"/>
    <property type="match status" value="1"/>
</dbReference>
<keyword evidence="8" id="KW-0524">Neurogenesis</keyword>
<evidence type="ECO:0000256" key="6">
    <source>
        <dbReference type="ARBA" id="ARBA00022729"/>
    </source>
</evidence>
<feature type="disulfide bond" evidence="11">
    <location>
        <begin position="1357"/>
        <end position="1366"/>
    </location>
</feature>
<dbReference type="SMART" id="SM00082">
    <property type="entry name" value="LRRCT"/>
    <property type="match status" value="4"/>
</dbReference>
<feature type="disulfide bond" evidence="11">
    <location>
        <begin position="1387"/>
        <end position="1404"/>
    </location>
</feature>
<dbReference type="SMART" id="SM00013">
    <property type="entry name" value="LRRNT"/>
    <property type="match status" value="4"/>
</dbReference>
<dbReference type="EMBL" id="AJWK01018064">
    <property type="status" value="NOT_ANNOTATED_CDS"/>
    <property type="molecule type" value="Genomic_DNA"/>
</dbReference>
<evidence type="ECO:0000256" key="3">
    <source>
        <dbReference type="ARBA" id="ARBA00022525"/>
    </source>
</evidence>
<feature type="compositionally biased region" description="Polar residues" evidence="12">
    <location>
        <begin position="2079"/>
        <end position="2088"/>
    </location>
</feature>
<dbReference type="GO" id="GO:0007548">
    <property type="term" value="P:sex differentiation"/>
    <property type="evidence" value="ECO:0007669"/>
    <property type="project" value="UniProtKB-ARBA"/>
</dbReference>
<dbReference type="GO" id="GO:0010160">
    <property type="term" value="P:formation of animal organ boundary"/>
    <property type="evidence" value="ECO:0007669"/>
    <property type="project" value="UniProtKB-ARBA"/>
</dbReference>
<name>A0A1B0CM21_LUTLO</name>
<dbReference type="GO" id="GO:0022407">
    <property type="term" value="P:regulation of cell-cell adhesion"/>
    <property type="evidence" value="ECO:0007669"/>
    <property type="project" value="UniProtKB-ARBA"/>
</dbReference>
<dbReference type="GO" id="GO:0048598">
    <property type="term" value="P:embryonic morphogenesis"/>
    <property type="evidence" value="ECO:0007669"/>
    <property type="project" value="UniProtKB-ARBA"/>
</dbReference>
<dbReference type="InterPro" id="IPR006207">
    <property type="entry name" value="Cys_knot_C"/>
</dbReference>
<dbReference type="GO" id="GO:0005509">
    <property type="term" value="F:calcium ion binding"/>
    <property type="evidence" value="ECO:0007669"/>
    <property type="project" value="InterPro"/>
</dbReference>
<dbReference type="EMBL" id="AJWK01018066">
    <property type="status" value="NOT_ANNOTATED_CDS"/>
    <property type="molecule type" value="Genomic_DNA"/>
</dbReference>
<dbReference type="SMART" id="SM00368">
    <property type="entry name" value="LRR_RI"/>
    <property type="match status" value="8"/>
</dbReference>
<dbReference type="CDD" id="cd00054">
    <property type="entry name" value="EGF_CA"/>
    <property type="match status" value="5"/>
</dbReference>
<dbReference type="InterPro" id="IPR050541">
    <property type="entry name" value="LRR_TM_domain-containing"/>
</dbReference>
<dbReference type="EMBL" id="AJWK01018065">
    <property type="status" value="NOT_ANNOTATED_CDS"/>
    <property type="molecule type" value="Genomic_DNA"/>
</dbReference>
<dbReference type="EMBL" id="AJWK01018062">
    <property type="status" value="NOT_ANNOTATED_CDS"/>
    <property type="molecule type" value="Genomic_DNA"/>
</dbReference>
<feature type="domain" description="EGF-like" evidence="16">
    <location>
        <begin position="1253"/>
        <end position="1289"/>
    </location>
</feature>
<evidence type="ECO:0000256" key="11">
    <source>
        <dbReference type="PROSITE-ProRule" id="PRU00076"/>
    </source>
</evidence>
<keyword evidence="9 11" id="KW-1015">Disulfide bond</keyword>
<evidence type="ECO:0000256" key="10">
    <source>
        <dbReference type="ARBA" id="ARBA00023180"/>
    </source>
</evidence>
<feature type="disulfide bond" evidence="11">
    <location>
        <begin position="1279"/>
        <end position="1288"/>
    </location>
</feature>
<evidence type="ECO:0000256" key="8">
    <source>
        <dbReference type="ARBA" id="ARBA00022902"/>
    </source>
</evidence>
<dbReference type="InterPro" id="IPR001611">
    <property type="entry name" value="Leu-rich_rpt"/>
</dbReference>
<dbReference type="PROSITE" id="PS01186">
    <property type="entry name" value="EGF_2"/>
    <property type="match status" value="5"/>
</dbReference>
<comment type="subcellular location">
    <subcellularLocation>
        <location evidence="1">Secreted</location>
    </subcellularLocation>
</comment>
<dbReference type="SUPFAM" id="SSF49899">
    <property type="entry name" value="Concanavalin A-like lectins/glucanases"/>
    <property type="match status" value="1"/>
</dbReference>
<evidence type="ECO:0000256" key="5">
    <source>
        <dbReference type="ARBA" id="ARBA00022614"/>
    </source>
</evidence>
<feature type="disulfide bond" evidence="11">
    <location>
        <begin position="1793"/>
        <end position="1802"/>
    </location>
</feature>
<dbReference type="InterPro" id="IPR013032">
    <property type="entry name" value="EGF-like_CS"/>
</dbReference>
<reference evidence="18" key="3">
    <citation type="submission" date="2020-05" db="UniProtKB">
        <authorList>
            <consortium name="EnsemblMetazoa"/>
        </authorList>
    </citation>
    <scope>IDENTIFICATION</scope>
    <source>
        <strain evidence="18">Jacobina</strain>
    </source>
</reference>
<dbReference type="SMART" id="SM00181">
    <property type="entry name" value="EGF"/>
    <property type="match status" value="9"/>
</dbReference>
<feature type="domain" description="EGF-like" evidence="16">
    <location>
        <begin position="1616"/>
        <end position="1655"/>
    </location>
</feature>
<feature type="disulfide bond" evidence="11">
    <location>
        <begin position="1241"/>
        <end position="1250"/>
    </location>
</feature>
<dbReference type="SMART" id="SM00041">
    <property type="entry name" value="CT"/>
    <property type="match status" value="2"/>
</dbReference>
<dbReference type="VEuPathDB" id="VectorBase:LLOJ005709"/>
<dbReference type="Gene3D" id="2.10.25.10">
    <property type="entry name" value="Laminin"/>
    <property type="match status" value="9"/>
</dbReference>
<dbReference type="InterPro" id="IPR013320">
    <property type="entry name" value="ConA-like_dom_sf"/>
</dbReference>
<comment type="caution">
    <text evidence="11">Lacks conserved residue(s) required for the propagation of feature annotation.</text>
</comment>
<dbReference type="InterPro" id="IPR003591">
    <property type="entry name" value="Leu-rich_rpt_typical-subtyp"/>
</dbReference>
<dbReference type="FunFam" id="2.10.25.10:FF:000080">
    <property type="entry name" value="Neurogenic locus notch 1"/>
    <property type="match status" value="2"/>
</dbReference>
<dbReference type="InterPro" id="IPR001791">
    <property type="entry name" value="Laminin_G"/>
</dbReference>
<accession>A0A1B0CM21</accession>
<evidence type="ECO:0000256" key="4">
    <source>
        <dbReference type="ARBA" id="ARBA00022536"/>
    </source>
</evidence>
<dbReference type="Pfam" id="PF01462">
    <property type="entry name" value="LRRNT"/>
    <property type="match status" value="3"/>
</dbReference>
<dbReference type="VEuPathDB" id="VectorBase:LLONM1_003669"/>
<dbReference type="GO" id="GO:0008347">
    <property type="term" value="P:glial cell migration"/>
    <property type="evidence" value="ECO:0007669"/>
    <property type="project" value="UniProtKB-ARBA"/>
</dbReference>
<dbReference type="FunFam" id="2.10.25.10:FF:000587">
    <property type="entry name" value="Slit 2"/>
    <property type="match status" value="1"/>
</dbReference>
<dbReference type="InterPro" id="IPR000483">
    <property type="entry name" value="Cys-rich_flank_reg_C"/>
</dbReference>
<feature type="domain" description="EGF-like" evidence="16">
    <location>
        <begin position="1214"/>
        <end position="1251"/>
    </location>
</feature>
<evidence type="ECO:0000259" key="16">
    <source>
        <dbReference type="PROSITE" id="PS50026"/>
    </source>
</evidence>
<keyword evidence="5" id="KW-0433">Leucine-rich repeat</keyword>
<dbReference type="Pfam" id="PF13855">
    <property type="entry name" value="LRR_8"/>
    <property type="match status" value="7"/>
</dbReference>
<dbReference type="FunFam" id="3.80.10.10:FF:000004">
    <property type="entry name" value="Slit guidance ligand 2"/>
    <property type="match status" value="1"/>
</dbReference>
<dbReference type="FunFam" id="2.60.120.200:FF:000134">
    <property type="entry name" value="Slit 2"/>
    <property type="match status" value="1"/>
</dbReference>
<evidence type="ECO:0000259" key="14">
    <source>
        <dbReference type="PROSITE" id="PS01225"/>
    </source>
</evidence>
<dbReference type="GO" id="GO:0048568">
    <property type="term" value="P:embryonic organ development"/>
    <property type="evidence" value="ECO:0007669"/>
    <property type="project" value="UniProtKB-ARBA"/>
</dbReference>
<feature type="disulfide bond" evidence="11">
    <location>
        <begin position="1694"/>
        <end position="1703"/>
    </location>
</feature>
<evidence type="ECO:0000256" key="9">
    <source>
        <dbReference type="ARBA" id="ARBA00023157"/>
    </source>
</evidence>
<dbReference type="EnsemblMetazoa" id="LLOJ005709-RA">
    <property type="protein sequence ID" value="LLOJ005709-PA"/>
    <property type="gene ID" value="LLOJ005709"/>
</dbReference>
<keyword evidence="3" id="KW-0964">Secreted</keyword>
<dbReference type="GO" id="GO:0001764">
    <property type="term" value="P:neuron migration"/>
    <property type="evidence" value="ECO:0007669"/>
    <property type="project" value="UniProtKB-ARBA"/>
</dbReference>
<dbReference type="InterPro" id="IPR000742">
    <property type="entry name" value="EGF"/>
</dbReference>
<proteinExistence type="predicted"/>
<feature type="transmembrane region" description="Helical" evidence="13">
    <location>
        <begin position="2244"/>
        <end position="2265"/>
    </location>
</feature>
<keyword evidence="13" id="KW-0472">Membrane</keyword>
<dbReference type="Gene3D" id="3.80.10.10">
    <property type="entry name" value="Ribonuclease Inhibitor"/>
    <property type="match status" value="6"/>
</dbReference>
<dbReference type="Pfam" id="PF00054">
    <property type="entry name" value="Laminin_G_1"/>
    <property type="match status" value="1"/>
</dbReference>
<keyword evidence="10" id="KW-0325">Glycoprotein</keyword>
<dbReference type="CDD" id="cd00110">
    <property type="entry name" value="LamG"/>
    <property type="match status" value="1"/>
</dbReference>
<feature type="region of interest" description="Disordered" evidence="12">
    <location>
        <begin position="2013"/>
        <end position="2035"/>
    </location>
</feature>
<dbReference type="VEuPathDB" id="VectorBase:LLONM1_001170"/>
<dbReference type="Pfam" id="PF01463">
    <property type="entry name" value="LRRCT"/>
    <property type="match status" value="5"/>
</dbReference>
<keyword evidence="4 11" id="KW-0245">EGF-like domain</keyword>
<dbReference type="SMART" id="SM00369">
    <property type="entry name" value="LRR_TYP"/>
    <property type="match status" value="24"/>
</dbReference>
<feature type="disulfide bond" evidence="11">
    <location>
        <begin position="1319"/>
        <end position="1328"/>
    </location>
</feature>
<dbReference type="GO" id="GO:0009986">
    <property type="term" value="C:cell surface"/>
    <property type="evidence" value="ECO:0007669"/>
    <property type="project" value="UniProtKB-ARBA"/>
</dbReference>
<feature type="domain" description="CTCK" evidence="14">
    <location>
        <begin position="1820"/>
        <end position="1885"/>
    </location>
</feature>
<dbReference type="EMBL" id="AJWK01018063">
    <property type="status" value="NOT_ANNOTATED_CDS"/>
    <property type="molecule type" value="Genomic_DNA"/>
</dbReference>
<feature type="domain" description="Laminin G" evidence="15">
    <location>
        <begin position="1419"/>
        <end position="1592"/>
    </location>
</feature>
<dbReference type="EMBL" id="AJWK01018068">
    <property type="status" value="NOT_ANNOTATED_CDS"/>
    <property type="molecule type" value="Genomic_DNA"/>
</dbReference>
<feature type="domain" description="EGF-like" evidence="16">
    <location>
        <begin position="1291"/>
        <end position="1329"/>
    </location>
</feature>
<dbReference type="GO" id="GO:0048608">
    <property type="term" value="P:reproductive structure development"/>
    <property type="evidence" value="ECO:0007669"/>
    <property type="project" value="UniProtKB-ARBA"/>
</dbReference>
<dbReference type="GO" id="GO:0005886">
    <property type="term" value="C:plasma membrane"/>
    <property type="evidence" value="ECO:0007669"/>
    <property type="project" value="TreeGrafter"/>
</dbReference>
<dbReference type="FunFam" id="2.10.25.10:FF:000729">
    <property type="entry name" value="Blast:Protein slit"/>
    <property type="match status" value="1"/>
</dbReference>
<dbReference type="GO" id="GO:0005576">
    <property type="term" value="C:extracellular region"/>
    <property type="evidence" value="ECO:0007669"/>
    <property type="project" value="UniProtKB-SubCell"/>
</dbReference>
<dbReference type="SUPFAM" id="SSF57196">
    <property type="entry name" value="EGF/Laminin"/>
    <property type="match status" value="5"/>
</dbReference>
<dbReference type="FunFam" id="3.80.10.10:FF:000002">
    <property type="entry name" value="Slit guidance ligand 2"/>
    <property type="match status" value="4"/>
</dbReference>
<dbReference type="GO" id="GO:0051239">
    <property type="term" value="P:regulation of multicellular organismal process"/>
    <property type="evidence" value="ECO:0007669"/>
    <property type="project" value="UniProtKB-ARBA"/>
</dbReference>
<dbReference type="GO" id="GO:0007498">
    <property type="term" value="P:mesoderm development"/>
    <property type="evidence" value="ECO:0007669"/>
    <property type="project" value="UniProtKB-ARBA"/>
</dbReference>
<dbReference type="GO" id="GO:0010631">
    <property type="term" value="P:epithelial cell migration"/>
    <property type="evidence" value="ECO:0007669"/>
    <property type="project" value="UniProtKB-ARBA"/>
</dbReference>
<dbReference type="FunFam" id="2.10.25.10:FF:000053">
    <property type="entry name" value="Slit guidance ligand 2"/>
    <property type="match status" value="1"/>
</dbReference>
<dbReference type="SMART" id="SM00365">
    <property type="entry name" value="LRR_SD22"/>
    <property type="match status" value="10"/>
</dbReference>
<evidence type="ECO:0000259" key="15">
    <source>
        <dbReference type="PROSITE" id="PS50025"/>
    </source>
</evidence>
<dbReference type="EMBL" id="AJWK01018070">
    <property type="status" value="NOT_ANNOTATED_CDS"/>
    <property type="molecule type" value="Genomic_DNA"/>
</dbReference>
<dbReference type="PROSITE" id="PS01187">
    <property type="entry name" value="EGF_CA"/>
    <property type="match status" value="2"/>
</dbReference>
<organism evidence="18 19">
    <name type="scientific">Lutzomyia longipalpis</name>
    <name type="common">Sand fly</name>
    <dbReference type="NCBI Taxonomy" id="7200"/>
    <lineage>
        <taxon>Eukaryota</taxon>
        <taxon>Metazoa</taxon>
        <taxon>Ecdysozoa</taxon>
        <taxon>Arthropoda</taxon>
        <taxon>Hexapoda</taxon>
        <taxon>Insecta</taxon>
        <taxon>Pterygota</taxon>
        <taxon>Neoptera</taxon>
        <taxon>Endopterygota</taxon>
        <taxon>Diptera</taxon>
        <taxon>Nematocera</taxon>
        <taxon>Psychodoidea</taxon>
        <taxon>Psychodidae</taxon>
        <taxon>Lutzomyia</taxon>
        <taxon>Lutzomyia</taxon>
    </lineage>
</organism>
<dbReference type="Pfam" id="PF12661">
    <property type="entry name" value="hEGF"/>
    <property type="match status" value="1"/>
</dbReference>
<dbReference type="Pfam" id="PF00008">
    <property type="entry name" value="EGF"/>
    <property type="match status" value="3"/>
</dbReference>
<dbReference type="PROSITE" id="PS51450">
    <property type="entry name" value="LRR"/>
    <property type="match status" value="8"/>
</dbReference>
<dbReference type="InterPro" id="IPR018097">
    <property type="entry name" value="EGF_Ca-bd_CS"/>
</dbReference>
<dbReference type="EMBL" id="GITU01005417">
    <property type="protein sequence ID" value="MBC1174120.1"/>
    <property type="molecule type" value="Transcribed_RNA"/>
</dbReference>
<dbReference type="InterPro" id="IPR001881">
    <property type="entry name" value="EGF-like_Ca-bd_dom"/>
</dbReference>
<feature type="domain" description="EGF-like" evidence="16">
    <location>
        <begin position="1331"/>
        <end position="1367"/>
    </location>
</feature>
<feature type="domain" description="EGF-like" evidence="16">
    <location>
        <begin position="1378"/>
        <end position="1416"/>
    </location>
</feature>
<evidence type="ECO:0000256" key="13">
    <source>
        <dbReference type="SAM" id="Phobius"/>
    </source>
</evidence>
<feature type="compositionally biased region" description="Basic and acidic residues" evidence="12">
    <location>
        <begin position="2068"/>
        <end position="2077"/>
    </location>
</feature>
<dbReference type="InterPro" id="IPR032675">
    <property type="entry name" value="LRR_dom_sf"/>
</dbReference>
<keyword evidence="13" id="KW-0812">Transmembrane</keyword>
<dbReference type="SMART" id="SM00364">
    <property type="entry name" value="LRR_BAC"/>
    <property type="match status" value="7"/>
</dbReference>
<dbReference type="GO" id="GO:0005102">
    <property type="term" value="F:signaling receptor binding"/>
    <property type="evidence" value="ECO:0007669"/>
    <property type="project" value="UniProtKB-ARBA"/>
</dbReference>
<dbReference type="EMBL" id="AJWK01018067">
    <property type="status" value="NOT_ANNOTATED_CDS"/>
    <property type="molecule type" value="Genomic_DNA"/>
</dbReference>
<feature type="disulfide bond" evidence="11">
    <location>
        <begin position="1645"/>
        <end position="1654"/>
    </location>
</feature>
<dbReference type="InterPro" id="IPR000372">
    <property type="entry name" value="LRRNT"/>
</dbReference>
<dbReference type="SUPFAM" id="SSF52058">
    <property type="entry name" value="L domain-like"/>
    <property type="match status" value="4"/>
</dbReference>
<reference evidence="17" key="2">
    <citation type="journal article" date="2020" name="BMC">
        <title>Leishmania infection induces a limited differential gene expression in the sand fly midgut.</title>
        <authorList>
            <person name="Coutinho-Abreu I.V."/>
            <person name="Serafim T.D."/>
            <person name="Meneses C."/>
            <person name="Kamhawi S."/>
            <person name="Oliveira F."/>
            <person name="Valenzuela J.G."/>
        </authorList>
    </citation>
    <scope>NUCLEOTIDE SEQUENCE</scope>
    <source>
        <strain evidence="17">Jacobina</strain>
        <tissue evidence="17">Midgut</tissue>
    </source>
</reference>
<dbReference type="PROSITE" id="PS00010">
    <property type="entry name" value="ASX_HYDROXYL"/>
    <property type="match status" value="3"/>
</dbReference>
<feature type="disulfide bond" evidence="11">
    <location>
        <begin position="1406"/>
        <end position="1415"/>
    </location>
</feature>
<keyword evidence="6" id="KW-0732">Signal</keyword>
<protein>
    <submittedName>
        <fullName evidence="17">Putative membrane glycoprotein lig-1</fullName>
    </submittedName>
</protein>
<dbReference type="PANTHER" id="PTHR24369:SF196">
    <property type="entry name" value="RETICULON 4 RECEPTOR LIKE 1"/>
    <property type="match status" value="1"/>
</dbReference>
<feature type="compositionally biased region" description="Acidic residues" evidence="12">
    <location>
        <begin position="1950"/>
        <end position="1962"/>
    </location>
</feature>
<dbReference type="GO" id="GO:0048565">
    <property type="term" value="P:digestive tract development"/>
    <property type="evidence" value="ECO:0007669"/>
    <property type="project" value="UniProtKB-ARBA"/>
</dbReference>
<keyword evidence="19" id="KW-1185">Reference proteome</keyword>
<dbReference type="FunFam" id="3.80.10.10:FF:000770">
    <property type="entry name" value="Uncharacterized protein"/>
    <property type="match status" value="1"/>
</dbReference>
<evidence type="ECO:0000313" key="17">
    <source>
        <dbReference type="EMBL" id="MBC1174120.1"/>
    </source>
</evidence>
<feature type="region of interest" description="Disordered" evidence="12">
    <location>
        <begin position="2067"/>
        <end position="2088"/>
    </location>
</feature>
<dbReference type="SMART" id="SM00282">
    <property type="entry name" value="LamG"/>
    <property type="match status" value="1"/>
</dbReference>
<feature type="domain" description="EGF-like" evidence="16">
    <location>
        <begin position="1764"/>
        <end position="1803"/>
    </location>
</feature>
<evidence type="ECO:0000313" key="19">
    <source>
        <dbReference type="Proteomes" id="UP000092461"/>
    </source>
</evidence>
<feature type="disulfide bond" evidence="11">
    <location>
        <begin position="1382"/>
        <end position="1392"/>
    </location>
</feature>
<evidence type="ECO:0000256" key="7">
    <source>
        <dbReference type="ARBA" id="ARBA00022737"/>
    </source>
</evidence>
<dbReference type="PROSITE" id="PS50025">
    <property type="entry name" value="LAM_G_DOMAIN"/>
    <property type="match status" value="1"/>
</dbReference>
<reference evidence="19" key="1">
    <citation type="submission" date="2012-05" db="EMBL/GenBank/DDBJ databases">
        <title>Whole Genome Assembly of Lutzomyia longipalpis.</title>
        <authorList>
            <person name="Richards S."/>
            <person name="Qu C."/>
            <person name="Dillon R."/>
            <person name="Worley K."/>
            <person name="Scherer S."/>
            <person name="Batterton M."/>
            <person name="Taylor A."/>
            <person name="Hawes A."/>
            <person name="Hernandez B."/>
            <person name="Kovar C."/>
            <person name="Mandapat C."/>
            <person name="Pham C."/>
            <person name="Qu C."/>
            <person name="Jing C."/>
            <person name="Bess C."/>
            <person name="Bandaranaike D."/>
            <person name="Ngo D."/>
            <person name="Ongeri F."/>
            <person name="Arias F."/>
            <person name="Lara F."/>
            <person name="Weissenberger G."/>
            <person name="Kamau G."/>
            <person name="Han H."/>
            <person name="Shen H."/>
            <person name="Dinh H."/>
            <person name="Khalil I."/>
            <person name="Jones J."/>
            <person name="Shafer J."/>
            <person name="Jayaseelan J."/>
            <person name="Quiroz J."/>
            <person name="Blankenburg K."/>
            <person name="Nguyen L."/>
            <person name="Jackson L."/>
            <person name="Francisco L."/>
            <person name="Tang L.-Y."/>
            <person name="Pu L.-L."/>
            <person name="Perales L."/>
            <person name="Lorensuhewa L."/>
            <person name="Munidasa M."/>
            <person name="Coyle M."/>
            <person name="Taylor M."/>
            <person name="Puazo M."/>
            <person name="Firestine M."/>
            <person name="Scheel M."/>
            <person name="Javaid M."/>
            <person name="Wang M."/>
            <person name="Li M."/>
            <person name="Tabassum N."/>
            <person name="Saada N."/>
            <person name="Osuji N."/>
            <person name="Aqrawi P."/>
            <person name="Fu Q."/>
            <person name="Thornton R."/>
            <person name="Raj R."/>
            <person name="Goodspeed R."/>
            <person name="Mata R."/>
            <person name="Najjar R."/>
            <person name="Gubbala S."/>
            <person name="Lee S."/>
            <person name="Denson S."/>
            <person name="Patil S."/>
            <person name="Macmil S."/>
            <person name="Qi S."/>
            <person name="Matskevitch T."/>
            <person name="Palculict T."/>
            <person name="Mathew T."/>
            <person name="Vee V."/>
            <person name="Velamala V."/>
            <person name="Korchina V."/>
            <person name="Cai W."/>
            <person name="Liu W."/>
            <person name="Dai W."/>
            <person name="Zou X."/>
            <person name="Zhu Y."/>
            <person name="Zhang Y."/>
            <person name="Wu Y.-Q."/>
            <person name="Xin Y."/>
            <person name="Nazarath L."/>
            <person name="Kovar C."/>
            <person name="Han Y."/>
            <person name="Muzny D."/>
            <person name="Gibbs R."/>
        </authorList>
    </citation>
    <scope>NUCLEOTIDE SEQUENCE [LARGE SCALE GENOMIC DNA]</scope>
    <source>
        <strain evidence="19">Jacobina</strain>
    </source>
</reference>